<evidence type="ECO:0000259" key="1">
    <source>
        <dbReference type="Pfam" id="PF00561"/>
    </source>
</evidence>
<dbReference type="GO" id="GO:0046503">
    <property type="term" value="P:glycerolipid catabolic process"/>
    <property type="evidence" value="ECO:0007669"/>
    <property type="project" value="TreeGrafter"/>
</dbReference>
<dbReference type="EMBL" id="UINC01020117">
    <property type="protein sequence ID" value="SVA84783.1"/>
    <property type="molecule type" value="Genomic_DNA"/>
</dbReference>
<dbReference type="SUPFAM" id="SSF53474">
    <property type="entry name" value="alpha/beta-Hydrolases"/>
    <property type="match status" value="1"/>
</dbReference>
<dbReference type="Gene3D" id="3.40.50.1820">
    <property type="entry name" value="alpha/beta hydrolase"/>
    <property type="match status" value="1"/>
</dbReference>
<dbReference type="InterPro" id="IPR050471">
    <property type="entry name" value="AB_hydrolase"/>
</dbReference>
<dbReference type="GO" id="GO:0004806">
    <property type="term" value="F:triacylglycerol lipase activity"/>
    <property type="evidence" value="ECO:0007669"/>
    <property type="project" value="TreeGrafter"/>
</dbReference>
<dbReference type="PANTHER" id="PTHR43433">
    <property type="entry name" value="HYDROLASE, ALPHA/BETA FOLD FAMILY PROTEIN"/>
    <property type="match status" value="1"/>
</dbReference>
<name>A0A381Z7M6_9ZZZZ</name>
<proteinExistence type="predicted"/>
<feature type="domain" description="AB hydrolase-1" evidence="1">
    <location>
        <begin position="33"/>
        <end position="153"/>
    </location>
</feature>
<dbReference type="AlphaFoldDB" id="A0A381Z7M6"/>
<dbReference type="Pfam" id="PF00561">
    <property type="entry name" value="Abhydrolase_1"/>
    <property type="match status" value="1"/>
</dbReference>
<dbReference type="PANTHER" id="PTHR43433:SF5">
    <property type="entry name" value="AB HYDROLASE-1 DOMAIN-CONTAINING PROTEIN"/>
    <property type="match status" value="1"/>
</dbReference>
<reference evidence="2" key="1">
    <citation type="submission" date="2018-05" db="EMBL/GenBank/DDBJ databases">
        <authorList>
            <person name="Lanie J.A."/>
            <person name="Ng W.-L."/>
            <person name="Kazmierczak K.M."/>
            <person name="Andrzejewski T.M."/>
            <person name="Davidsen T.M."/>
            <person name="Wayne K.J."/>
            <person name="Tettelin H."/>
            <person name="Glass J.I."/>
            <person name="Rusch D."/>
            <person name="Podicherti R."/>
            <person name="Tsui H.-C.T."/>
            <person name="Winkler M.E."/>
        </authorList>
    </citation>
    <scope>NUCLEOTIDE SEQUENCE</scope>
</reference>
<accession>A0A381Z7M6</accession>
<dbReference type="InterPro" id="IPR029058">
    <property type="entry name" value="AB_hydrolase_fold"/>
</dbReference>
<protein>
    <recommendedName>
        <fullName evidence="1">AB hydrolase-1 domain-containing protein</fullName>
    </recommendedName>
</protein>
<evidence type="ECO:0000313" key="2">
    <source>
        <dbReference type="EMBL" id="SVA84783.1"/>
    </source>
</evidence>
<sequence length="304" mass="33234">MPAPQVSGYGPSMPRADINGVTIEYDFRGDGEPLLFVMGLGGQLTDWRDDFVELFVAKGFQVIRFDNRDSGLSSQGTWKPPNQARVVRSLLTKKPVKGVAYSMVEMAADAVGLLDHLNIDSAHVVGVSMGGMIVQEMAINHPTRVRTMCSIMSNTGDRRNGGMAASLISKFAWRPKPTLETAVEDNVEIFRLISGPHFDAEEHREHAQAQVSRSFLPEGVERQMSAIASTRDRTTLLSSVVAPTLVIHGLVDPLVKPSGGKTTAKAIPGSRFLGIPDMGHDLPRPRWLEIRDAIVENCRRVGSH</sequence>
<gene>
    <name evidence="2" type="ORF">METZ01_LOCUS137637</name>
</gene>
<organism evidence="2">
    <name type="scientific">marine metagenome</name>
    <dbReference type="NCBI Taxonomy" id="408172"/>
    <lineage>
        <taxon>unclassified sequences</taxon>
        <taxon>metagenomes</taxon>
        <taxon>ecological metagenomes</taxon>
    </lineage>
</organism>
<dbReference type="InterPro" id="IPR000073">
    <property type="entry name" value="AB_hydrolase_1"/>
</dbReference>